<organism evidence="12 14">
    <name type="scientific">Iodidimonas gelatinilytica</name>
    <dbReference type="NCBI Taxonomy" id="1236966"/>
    <lineage>
        <taxon>Bacteria</taxon>
        <taxon>Pseudomonadati</taxon>
        <taxon>Pseudomonadota</taxon>
        <taxon>Alphaproteobacteria</taxon>
        <taxon>Iodidimonadales</taxon>
        <taxon>Iodidimonadaceae</taxon>
        <taxon>Iodidimonas</taxon>
    </lineage>
</organism>
<dbReference type="PANTHER" id="PTHR30433">
    <property type="entry name" value="CHEMOTAXIS PROTEIN MOTA"/>
    <property type="match status" value="1"/>
</dbReference>
<keyword evidence="5 9" id="KW-0812">Transmembrane</keyword>
<dbReference type="EMBL" id="BKCL01000005">
    <property type="protein sequence ID" value="GEQ98192.1"/>
    <property type="molecule type" value="Genomic_DNA"/>
</dbReference>
<evidence type="ECO:0000256" key="6">
    <source>
        <dbReference type="ARBA" id="ARBA00022779"/>
    </source>
</evidence>
<comment type="caution">
    <text evidence="12">The sequence shown here is derived from an EMBL/GenBank/DDBJ whole genome shotgun (WGS) entry which is preliminary data.</text>
</comment>
<dbReference type="AlphaFoldDB" id="A0A5A7N0C2"/>
<keyword evidence="3" id="KW-0813">Transport</keyword>
<evidence type="ECO:0000313" key="14">
    <source>
        <dbReference type="Proteomes" id="UP000325187"/>
    </source>
</evidence>
<dbReference type="InterPro" id="IPR047055">
    <property type="entry name" value="MotA-like"/>
</dbReference>
<dbReference type="PROSITE" id="PS01307">
    <property type="entry name" value="MOTA"/>
    <property type="match status" value="1"/>
</dbReference>
<evidence type="ECO:0000256" key="9">
    <source>
        <dbReference type="SAM" id="Phobius"/>
    </source>
</evidence>
<name>A0A5A7N0C2_9PROT</name>
<keyword evidence="6" id="KW-0283">Flagellar rotation</keyword>
<evidence type="ECO:0000256" key="3">
    <source>
        <dbReference type="ARBA" id="ARBA00022448"/>
    </source>
</evidence>
<dbReference type="GO" id="GO:0006935">
    <property type="term" value="P:chemotaxis"/>
    <property type="evidence" value="ECO:0007669"/>
    <property type="project" value="InterPro"/>
</dbReference>
<comment type="subcellular location">
    <subcellularLocation>
        <location evidence="1">Cell membrane</location>
        <topology evidence="1">Multi-pass membrane protein</topology>
    </subcellularLocation>
</comment>
<sequence length="253" mass="26880">MSALIALLSAFGLLGAAIALGGAPAAFINGAGILIVLLGTMAVTAISFSSRELADMPRTLWQLITEPQRDPTLAALTVLKLAERTRKDGMIVLKKILPSMDDTPFLANACQLILDGATAEEAEAILQRESHSVANRYLRSIEVLRRAGEVAPAMGLIGTLIGLVQMLGSLDDPGSIGPAMAVALLTTLYGAIMAHLVFIPLAAKAERIASDETLLNTVYAMGATSISRKENPRRLEMLINTVLPPSNKIMYFK</sequence>
<protein>
    <submittedName>
        <fullName evidence="12">Flagellar motor protein MotA</fullName>
    </submittedName>
</protein>
<feature type="transmembrane region" description="Helical" evidence="9">
    <location>
        <begin position="29"/>
        <end position="48"/>
    </location>
</feature>
<accession>A0A5A7MQ82</accession>
<evidence type="ECO:0000256" key="1">
    <source>
        <dbReference type="ARBA" id="ARBA00004651"/>
    </source>
</evidence>
<accession>A0A5A7N0C2</accession>
<evidence type="ECO:0000256" key="8">
    <source>
        <dbReference type="ARBA" id="ARBA00023136"/>
    </source>
</evidence>
<keyword evidence="12" id="KW-0966">Cell projection</keyword>
<keyword evidence="7 9" id="KW-1133">Transmembrane helix</keyword>
<feature type="transmembrane region" description="Helical" evidence="9">
    <location>
        <begin position="176"/>
        <end position="198"/>
    </location>
</feature>
<feature type="domain" description="MotA/TolQ/ExbB proton channel" evidence="10">
    <location>
        <begin position="103"/>
        <end position="212"/>
    </location>
</feature>
<dbReference type="GO" id="GO:0071978">
    <property type="term" value="P:bacterial-type flagellum-dependent swarming motility"/>
    <property type="evidence" value="ECO:0007669"/>
    <property type="project" value="InterPro"/>
</dbReference>
<evidence type="ECO:0000256" key="4">
    <source>
        <dbReference type="ARBA" id="ARBA00022475"/>
    </source>
</evidence>
<evidence type="ECO:0000259" key="10">
    <source>
        <dbReference type="Pfam" id="PF01618"/>
    </source>
</evidence>
<keyword evidence="12" id="KW-0282">Flagellum</keyword>
<evidence type="ECO:0000313" key="13">
    <source>
        <dbReference type="Proteomes" id="UP000322084"/>
    </source>
</evidence>
<dbReference type="Pfam" id="PF01618">
    <property type="entry name" value="MotA_ExbB"/>
    <property type="match status" value="1"/>
</dbReference>
<evidence type="ECO:0000256" key="7">
    <source>
        <dbReference type="ARBA" id="ARBA00022989"/>
    </source>
</evidence>
<proteinExistence type="inferred from homology"/>
<evidence type="ECO:0000256" key="2">
    <source>
        <dbReference type="ARBA" id="ARBA00008038"/>
    </source>
</evidence>
<dbReference type="EMBL" id="BKCM01000005">
    <property type="protein sequence ID" value="GER00649.1"/>
    <property type="molecule type" value="Genomic_DNA"/>
</dbReference>
<evidence type="ECO:0000256" key="5">
    <source>
        <dbReference type="ARBA" id="ARBA00022692"/>
    </source>
</evidence>
<reference evidence="13 14" key="1">
    <citation type="submission" date="2019-09" db="EMBL/GenBank/DDBJ databases">
        <title>NBRP : Genome information of microbial organism related human and environment.</title>
        <authorList>
            <person name="Hattori M."/>
            <person name="Oshima K."/>
            <person name="Inaba H."/>
            <person name="Suda W."/>
            <person name="Sakamoto M."/>
            <person name="Iino T."/>
            <person name="Kitahara M."/>
            <person name="Oshida Y."/>
            <person name="Iida T."/>
            <person name="Kudo T."/>
            <person name="Itoh T."/>
            <person name="Ohkuma M."/>
        </authorList>
    </citation>
    <scope>NUCLEOTIDE SEQUENCE [LARGE SCALE GENOMIC DNA]</scope>
    <source>
        <strain evidence="11 13">Hi-2</strain>
        <strain evidence="12 14">Mie-1</strain>
    </source>
</reference>
<keyword evidence="8 9" id="KW-0472">Membrane</keyword>
<dbReference type="Proteomes" id="UP000322084">
    <property type="component" value="Unassembled WGS sequence"/>
</dbReference>
<evidence type="ECO:0000313" key="12">
    <source>
        <dbReference type="EMBL" id="GER00649.1"/>
    </source>
</evidence>
<gene>
    <name evidence="11" type="ORF">JCM17844_18290</name>
    <name evidence="12" type="ORF">JCM17845_12720</name>
</gene>
<keyword evidence="4" id="KW-1003">Cell membrane</keyword>
<keyword evidence="12" id="KW-0969">Cilium</keyword>
<feature type="transmembrane region" description="Helical" evidence="9">
    <location>
        <begin position="150"/>
        <end position="170"/>
    </location>
</feature>
<dbReference type="InterPro" id="IPR000540">
    <property type="entry name" value="Flag_MotA_CS"/>
</dbReference>
<comment type="similarity">
    <text evidence="2">Belongs to the MotA family.</text>
</comment>
<dbReference type="Proteomes" id="UP000325187">
    <property type="component" value="Unassembled WGS sequence"/>
</dbReference>
<dbReference type="GO" id="GO:0005886">
    <property type="term" value="C:plasma membrane"/>
    <property type="evidence" value="ECO:0007669"/>
    <property type="project" value="UniProtKB-SubCell"/>
</dbReference>
<dbReference type="RefSeq" id="WP_150000539.1">
    <property type="nucleotide sequence ID" value="NZ_BKCL01000005.1"/>
</dbReference>
<dbReference type="InterPro" id="IPR002898">
    <property type="entry name" value="MotA_ExbB_proton_chnl"/>
</dbReference>
<keyword evidence="14" id="KW-1185">Reference proteome</keyword>
<evidence type="ECO:0000313" key="11">
    <source>
        <dbReference type="EMBL" id="GEQ98192.1"/>
    </source>
</evidence>